<evidence type="ECO:0000313" key="3">
    <source>
        <dbReference type="Proteomes" id="UP000831785"/>
    </source>
</evidence>
<keyword evidence="1" id="KW-1133">Transmembrane helix</keyword>
<feature type="transmembrane region" description="Helical" evidence="1">
    <location>
        <begin position="6"/>
        <end position="24"/>
    </location>
</feature>
<accession>A0ABY4FBN4</accession>
<proteinExistence type="predicted"/>
<keyword evidence="3" id="KW-1185">Reference proteome</keyword>
<dbReference type="Proteomes" id="UP000831785">
    <property type="component" value="Chromosome"/>
</dbReference>
<feature type="transmembrane region" description="Helical" evidence="1">
    <location>
        <begin position="52"/>
        <end position="70"/>
    </location>
</feature>
<protein>
    <recommendedName>
        <fullName evidence="4">Aerotolerance regulator BatA</fullName>
    </recommendedName>
</protein>
<evidence type="ECO:0000313" key="2">
    <source>
        <dbReference type="EMBL" id="UOQ54085.1"/>
    </source>
</evidence>
<evidence type="ECO:0008006" key="4">
    <source>
        <dbReference type="Google" id="ProtNLM"/>
    </source>
</evidence>
<sequence length="72" mass="8347">MELVPPWLLPLIFYTIMLWFYRLTEGKTVLGKPRQQVDESWKATTGRTLRRAIIIISGAYTALLLLQLRATL</sequence>
<gene>
    <name evidence="2" type="ORF">MUN80_04810</name>
</gene>
<reference evidence="2 3" key="1">
    <citation type="submission" date="2022-04" db="EMBL/GenBank/DDBJ databases">
        <title>Hymenobacter sp. isolated from the air.</title>
        <authorList>
            <person name="Won M."/>
            <person name="Lee C.-M."/>
            <person name="Woen H.-Y."/>
            <person name="Kwon S.-W."/>
        </authorList>
    </citation>
    <scope>NUCLEOTIDE SEQUENCE [LARGE SCALE GENOMIC DNA]</scope>
    <source>
        <strain evidence="3">5116 S-27</strain>
    </source>
</reference>
<keyword evidence="1" id="KW-0812">Transmembrane</keyword>
<keyword evidence="1" id="KW-0472">Membrane</keyword>
<organism evidence="2 3">
    <name type="scientific">Hymenobacter cellulosivorans</name>
    <dbReference type="NCBI Taxonomy" id="2932249"/>
    <lineage>
        <taxon>Bacteria</taxon>
        <taxon>Pseudomonadati</taxon>
        <taxon>Bacteroidota</taxon>
        <taxon>Cytophagia</taxon>
        <taxon>Cytophagales</taxon>
        <taxon>Hymenobacteraceae</taxon>
        <taxon>Hymenobacter</taxon>
    </lineage>
</organism>
<dbReference type="RefSeq" id="WP_244720327.1">
    <property type="nucleotide sequence ID" value="NZ_CP095049.1"/>
</dbReference>
<name>A0ABY4FBN4_9BACT</name>
<evidence type="ECO:0000256" key="1">
    <source>
        <dbReference type="SAM" id="Phobius"/>
    </source>
</evidence>
<dbReference type="EMBL" id="CP095049">
    <property type="protein sequence ID" value="UOQ54085.1"/>
    <property type="molecule type" value="Genomic_DNA"/>
</dbReference>